<proteinExistence type="predicted"/>
<sequence>MGEIKDDQGEADQGEADQGEAEADVDVKEGEVKEEEPDVKVEGGNREEKEEKENEREEGELAEGGSVPEDEVHEVPEVKVPEVKLPDVERVREEGEVDEDEPEDGETKDDDHQLHEVQVAEVNAPEIDVTEVNVPEAEVPETEVQEVQALEAEVPEAKVPLVEDRGAESLHVEHVPSPAVSVETDLEEAKEFRSQKEVAETSLGSADDREEEMQETNGQEPTIKGPSSNPMAGVTFVARSPRKQKYEELGVPYETGTRTLTHDRPDEEEVKETVAEAKVHRKKCKYQPADDIRISKARAQDVQFIWRGGPKGRRIVHQDELLPETQASLEIAKTAS</sequence>
<accession>A0A023AZR3</accession>
<feature type="compositionally biased region" description="Basic and acidic residues" evidence="1">
    <location>
        <begin position="260"/>
        <end position="269"/>
    </location>
</feature>
<evidence type="ECO:0000313" key="3">
    <source>
        <dbReference type="Proteomes" id="UP000019763"/>
    </source>
</evidence>
<dbReference type="GeneID" id="22915513"/>
<comment type="caution">
    <text evidence="2">The sequence shown here is derived from an EMBL/GenBank/DDBJ whole genome shotgun (WGS) entry which is preliminary data.</text>
</comment>
<dbReference type="AlphaFoldDB" id="A0A023AZR3"/>
<dbReference type="EMBL" id="AFNH02001177">
    <property type="protein sequence ID" value="EZG43795.1"/>
    <property type="molecule type" value="Genomic_DNA"/>
</dbReference>
<feature type="compositionally biased region" description="Acidic residues" evidence="1">
    <location>
        <begin position="95"/>
        <end position="108"/>
    </location>
</feature>
<reference evidence="2" key="1">
    <citation type="submission" date="2013-12" db="EMBL/GenBank/DDBJ databases">
        <authorList>
            <person name="Omoto C.K."/>
            <person name="Sibley D."/>
            <person name="Venepally P."/>
            <person name="Hadjithomas M."/>
            <person name="Karamycheva S."/>
            <person name="Brunk B."/>
            <person name="Roos D."/>
            <person name="Caler E."/>
            <person name="Lorenzi H."/>
        </authorList>
    </citation>
    <scope>NUCLEOTIDE SEQUENCE</scope>
</reference>
<evidence type="ECO:0000256" key="1">
    <source>
        <dbReference type="SAM" id="MobiDB-lite"/>
    </source>
</evidence>
<feature type="compositionally biased region" description="Basic and acidic residues" evidence="1">
    <location>
        <begin position="73"/>
        <end position="94"/>
    </location>
</feature>
<protein>
    <submittedName>
        <fullName evidence="2">Uncharacterized protein</fullName>
    </submittedName>
</protein>
<keyword evidence="3" id="KW-1185">Reference proteome</keyword>
<feature type="compositionally biased region" description="Polar residues" evidence="1">
    <location>
        <begin position="215"/>
        <end position="230"/>
    </location>
</feature>
<dbReference type="Proteomes" id="UP000019763">
    <property type="component" value="Unassembled WGS sequence"/>
</dbReference>
<dbReference type="RefSeq" id="XP_011133020.1">
    <property type="nucleotide sequence ID" value="XM_011134718.1"/>
</dbReference>
<feature type="region of interest" description="Disordered" evidence="1">
    <location>
        <begin position="168"/>
        <end position="269"/>
    </location>
</feature>
<feature type="compositionally biased region" description="Acidic residues" evidence="1">
    <location>
        <begin position="9"/>
        <end position="24"/>
    </location>
</feature>
<feature type="compositionally biased region" description="Basic and acidic residues" evidence="1">
    <location>
        <begin position="38"/>
        <end position="55"/>
    </location>
</feature>
<feature type="region of interest" description="Disordered" evidence="1">
    <location>
        <begin position="1"/>
        <end position="113"/>
    </location>
</feature>
<dbReference type="VEuPathDB" id="CryptoDB:GNI_158260"/>
<feature type="compositionally biased region" description="Basic and acidic residues" evidence="1">
    <location>
        <begin position="187"/>
        <end position="199"/>
    </location>
</feature>
<organism evidence="2 3">
    <name type="scientific">Gregarina niphandrodes</name>
    <name type="common">Septate eugregarine</name>
    <dbReference type="NCBI Taxonomy" id="110365"/>
    <lineage>
        <taxon>Eukaryota</taxon>
        <taxon>Sar</taxon>
        <taxon>Alveolata</taxon>
        <taxon>Apicomplexa</taxon>
        <taxon>Conoidasida</taxon>
        <taxon>Gregarinasina</taxon>
        <taxon>Eugregarinorida</taxon>
        <taxon>Gregarinidae</taxon>
        <taxon>Gregarina</taxon>
    </lineage>
</organism>
<gene>
    <name evidence="2" type="ORF">GNI_158260</name>
</gene>
<name>A0A023AZR3_GRENI</name>
<evidence type="ECO:0000313" key="2">
    <source>
        <dbReference type="EMBL" id="EZG43795.1"/>
    </source>
</evidence>